<dbReference type="GO" id="GO:0006355">
    <property type="term" value="P:regulation of DNA-templated transcription"/>
    <property type="evidence" value="ECO:0007669"/>
    <property type="project" value="UniProtKB-ARBA"/>
</dbReference>
<dbReference type="InterPro" id="IPR011008">
    <property type="entry name" value="Dimeric_a/b-barrel"/>
</dbReference>
<dbReference type="Pfam" id="PF13412">
    <property type="entry name" value="HTH_24"/>
    <property type="match status" value="1"/>
</dbReference>
<dbReference type="InterPro" id="IPR011991">
    <property type="entry name" value="ArsR-like_HTH"/>
</dbReference>
<keyword evidence="2" id="KW-0238">DNA-binding</keyword>
<dbReference type="EMBL" id="JACICA010000004">
    <property type="protein sequence ID" value="MBB3702637.1"/>
    <property type="molecule type" value="Genomic_DNA"/>
</dbReference>
<dbReference type="PANTHER" id="PTHR30154">
    <property type="entry name" value="LEUCINE-RESPONSIVE REGULATORY PROTEIN"/>
    <property type="match status" value="1"/>
</dbReference>
<evidence type="ECO:0000256" key="2">
    <source>
        <dbReference type="ARBA" id="ARBA00023125"/>
    </source>
</evidence>
<dbReference type="SMART" id="SM00344">
    <property type="entry name" value="HTH_ASNC"/>
    <property type="match status" value="1"/>
</dbReference>
<dbReference type="InterPro" id="IPR019887">
    <property type="entry name" value="Tscrpt_reg_AsnC/Lrp_C"/>
</dbReference>
<dbReference type="PRINTS" id="PR00033">
    <property type="entry name" value="HTHASNC"/>
</dbReference>
<evidence type="ECO:0000313" key="5">
    <source>
        <dbReference type="EMBL" id="MBB3702637.1"/>
    </source>
</evidence>
<dbReference type="InterPro" id="IPR000485">
    <property type="entry name" value="AsnC-type_HTH_dom"/>
</dbReference>
<dbReference type="InterPro" id="IPR036390">
    <property type="entry name" value="WH_DNA-bd_sf"/>
</dbReference>
<proteinExistence type="predicted"/>
<dbReference type="AlphaFoldDB" id="A0A7W5UJK3"/>
<dbReference type="SUPFAM" id="SSF54909">
    <property type="entry name" value="Dimeric alpha+beta barrel"/>
    <property type="match status" value="1"/>
</dbReference>
<evidence type="ECO:0000259" key="4">
    <source>
        <dbReference type="PROSITE" id="PS50956"/>
    </source>
</evidence>
<dbReference type="GO" id="GO:0005829">
    <property type="term" value="C:cytosol"/>
    <property type="evidence" value="ECO:0007669"/>
    <property type="project" value="TreeGrafter"/>
</dbReference>
<dbReference type="RefSeq" id="WP_183695924.1">
    <property type="nucleotide sequence ID" value="NZ_JACICA010000004.1"/>
</dbReference>
<dbReference type="GO" id="GO:0043565">
    <property type="term" value="F:sequence-specific DNA binding"/>
    <property type="evidence" value="ECO:0007669"/>
    <property type="project" value="InterPro"/>
</dbReference>
<dbReference type="Proteomes" id="UP000541425">
    <property type="component" value="Unassembled WGS sequence"/>
</dbReference>
<protein>
    <submittedName>
        <fullName evidence="5">Lrp/AsnC family leucine-responsive transcriptional regulator</fullName>
    </submittedName>
</protein>
<dbReference type="InterPro" id="IPR036388">
    <property type="entry name" value="WH-like_DNA-bd_sf"/>
</dbReference>
<evidence type="ECO:0000256" key="3">
    <source>
        <dbReference type="ARBA" id="ARBA00023163"/>
    </source>
</evidence>
<dbReference type="PROSITE" id="PS50956">
    <property type="entry name" value="HTH_ASNC_2"/>
    <property type="match status" value="1"/>
</dbReference>
<sequence length="155" mass="17785">MGTDKLDKTDLQLLRVLQQNARMTTKELAQEVNLSTTPVFERLKRLERDGIIKKYIAILDAEKLNQGFTVFCQVKLKQMNRDIARNFVDVIKGIPEVSECYNISGNYDYLLKVHATDMRAYQSFVINTLGGIESLGSIESTFVMEEIKQSYGLYF</sequence>
<keyword evidence="1" id="KW-0805">Transcription regulation</keyword>
<dbReference type="CDD" id="cd00090">
    <property type="entry name" value="HTH_ARSR"/>
    <property type="match status" value="1"/>
</dbReference>
<dbReference type="Pfam" id="PF01037">
    <property type="entry name" value="AsnC_trans_reg"/>
    <property type="match status" value="1"/>
</dbReference>
<dbReference type="InterPro" id="IPR019885">
    <property type="entry name" value="Tscrpt_reg_HTH_AsnC-type_CS"/>
</dbReference>
<name>A0A7W5UJK3_9BACT</name>
<feature type="domain" description="HTH asnC-type" evidence="4">
    <location>
        <begin position="6"/>
        <end position="69"/>
    </location>
</feature>
<dbReference type="InterPro" id="IPR019888">
    <property type="entry name" value="Tscrpt_reg_AsnC-like"/>
</dbReference>
<dbReference type="GO" id="GO:0043200">
    <property type="term" value="P:response to amino acid"/>
    <property type="evidence" value="ECO:0007669"/>
    <property type="project" value="TreeGrafter"/>
</dbReference>
<organism evidence="5 6">
    <name type="scientific">Alloprevotella rava</name>
    <dbReference type="NCBI Taxonomy" id="671218"/>
    <lineage>
        <taxon>Bacteria</taxon>
        <taxon>Pseudomonadati</taxon>
        <taxon>Bacteroidota</taxon>
        <taxon>Bacteroidia</taxon>
        <taxon>Bacteroidales</taxon>
        <taxon>Prevotellaceae</taxon>
        <taxon>Alloprevotella</taxon>
    </lineage>
</organism>
<gene>
    <name evidence="5" type="ORF">FHS60_001100</name>
</gene>
<dbReference type="SUPFAM" id="SSF46785">
    <property type="entry name" value="Winged helix' DNA-binding domain"/>
    <property type="match status" value="1"/>
</dbReference>
<accession>A0A7W5UJK3</accession>
<keyword evidence="3" id="KW-0804">Transcription</keyword>
<dbReference type="Gene3D" id="3.30.70.920">
    <property type="match status" value="1"/>
</dbReference>
<dbReference type="Gene3D" id="1.10.10.10">
    <property type="entry name" value="Winged helix-like DNA-binding domain superfamily/Winged helix DNA-binding domain"/>
    <property type="match status" value="1"/>
</dbReference>
<dbReference type="PANTHER" id="PTHR30154:SF34">
    <property type="entry name" value="TRANSCRIPTIONAL REGULATOR AZLB"/>
    <property type="match status" value="1"/>
</dbReference>
<evidence type="ECO:0000256" key="1">
    <source>
        <dbReference type="ARBA" id="ARBA00023015"/>
    </source>
</evidence>
<reference evidence="5 6" key="1">
    <citation type="submission" date="2020-08" db="EMBL/GenBank/DDBJ databases">
        <title>Genomic Encyclopedia of Type Strains, Phase IV (KMG-IV): sequencing the most valuable type-strain genomes for metagenomic binning, comparative biology and taxonomic classification.</title>
        <authorList>
            <person name="Goeker M."/>
        </authorList>
    </citation>
    <scope>NUCLEOTIDE SEQUENCE [LARGE SCALE GENOMIC DNA]</scope>
    <source>
        <strain evidence="5 6">DSM 22548</strain>
    </source>
</reference>
<comment type="caution">
    <text evidence="5">The sequence shown here is derived from an EMBL/GenBank/DDBJ whole genome shotgun (WGS) entry which is preliminary data.</text>
</comment>
<dbReference type="PROSITE" id="PS00519">
    <property type="entry name" value="HTH_ASNC_1"/>
    <property type="match status" value="1"/>
</dbReference>
<evidence type="ECO:0000313" key="6">
    <source>
        <dbReference type="Proteomes" id="UP000541425"/>
    </source>
</evidence>